<feature type="transmembrane region" description="Helical" evidence="7">
    <location>
        <begin position="85"/>
        <end position="106"/>
    </location>
</feature>
<comment type="subcellular location">
    <subcellularLocation>
        <location evidence="1">Membrane</location>
        <topology evidence="1">Multi-pass membrane protein</topology>
    </subcellularLocation>
</comment>
<keyword evidence="3 7" id="KW-0812">Transmembrane</keyword>
<dbReference type="RefSeq" id="XP_047766200.1">
    <property type="nucleotide sequence ID" value="XM_047908011.1"/>
</dbReference>
<keyword evidence="9" id="KW-1185">Reference proteome</keyword>
<evidence type="ECO:0000313" key="8">
    <source>
        <dbReference type="EMBL" id="UJO21834.1"/>
    </source>
</evidence>
<dbReference type="GO" id="GO:0016020">
    <property type="term" value="C:membrane"/>
    <property type="evidence" value="ECO:0007669"/>
    <property type="project" value="UniProtKB-SubCell"/>
</dbReference>
<evidence type="ECO:0000256" key="1">
    <source>
        <dbReference type="ARBA" id="ARBA00004141"/>
    </source>
</evidence>
<evidence type="ECO:0000256" key="5">
    <source>
        <dbReference type="ARBA" id="ARBA00023136"/>
    </source>
</evidence>
<dbReference type="AlphaFoldDB" id="A0A9Q8UTD6"/>
<dbReference type="PANTHER" id="PTHR45649">
    <property type="entry name" value="AMINO-ACID PERMEASE BAT1"/>
    <property type="match status" value="1"/>
</dbReference>
<feature type="compositionally biased region" description="Polar residues" evidence="6">
    <location>
        <begin position="11"/>
        <end position="26"/>
    </location>
</feature>
<proteinExistence type="predicted"/>
<dbReference type="Proteomes" id="UP000756132">
    <property type="component" value="Chromosome 9"/>
</dbReference>
<evidence type="ECO:0000256" key="4">
    <source>
        <dbReference type="ARBA" id="ARBA00022989"/>
    </source>
</evidence>
<dbReference type="PANTHER" id="PTHR45649:SF14">
    <property type="entry name" value="GABA PERMEASE"/>
    <property type="match status" value="1"/>
</dbReference>
<evidence type="ECO:0000256" key="7">
    <source>
        <dbReference type="SAM" id="Phobius"/>
    </source>
</evidence>
<sequence length="133" mass="14361">MAALDHEKLSHSTQAGVPNTDSSGEFNETEADRADMGRFGNPQRLRRSLNSRTVAFFMIMTISSWAYVFNGASLGLSSAGTADTITVYMSAAVLYSTIVVSMAELASMVPLAGGPYHWVYMLASPRYESQPPA</sequence>
<dbReference type="GeneID" id="71988741"/>
<feature type="transmembrane region" description="Helical" evidence="7">
    <location>
        <begin position="54"/>
        <end position="73"/>
    </location>
</feature>
<keyword evidence="2" id="KW-0813">Transport</keyword>
<evidence type="ECO:0000313" key="9">
    <source>
        <dbReference type="Proteomes" id="UP000756132"/>
    </source>
</evidence>
<dbReference type="OrthoDB" id="2417308at2759"/>
<keyword evidence="5 7" id="KW-0472">Membrane</keyword>
<evidence type="ECO:0000256" key="2">
    <source>
        <dbReference type="ARBA" id="ARBA00022448"/>
    </source>
</evidence>
<protein>
    <submittedName>
        <fullName evidence="8">Uncharacterized protein</fullName>
    </submittedName>
</protein>
<reference evidence="8" key="1">
    <citation type="submission" date="2021-12" db="EMBL/GenBank/DDBJ databases">
        <authorList>
            <person name="Zaccaron A."/>
            <person name="Stergiopoulos I."/>
        </authorList>
    </citation>
    <scope>NUCLEOTIDE SEQUENCE</scope>
    <source>
        <strain evidence="8">Race5_Kim</strain>
    </source>
</reference>
<dbReference type="GO" id="GO:0022857">
    <property type="term" value="F:transmembrane transporter activity"/>
    <property type="evidence" value="ECO:0007669"/>
    <property type="project" value="UniProtKB-ARBA"/>
</dbReference>
<dbReference type="EMBL" id="CP090171">
    <property type="protein sequence ID" value="UJO21834.1"/>
    <property type="molecule type" value="Genomic_DNA"/>
</dbReference>
<reference evidence="8" key="2">
    <citation type="journal article" date="2022" name="Microb. Genom.">
        <title>A chromosome-scale genome assembly of the tomato pathogen Cladosporium fulvum reveals a compartmentalized genome architecture and the presence of a dispensable chromosome.</title>
        <authorList>
            <person name="Zaccaron A.Z."/>
            <person name="Chen L.H."/>
            <person name="Samaras A."/>
            <person name="Stergiopoulos I."/>
        </authorList>
    </citation>
    <scope>NUCLEOTIDE SEQUENCE</scope>
    <source>
        <strain evidence="8">Race5_Kim</strain>
    </source>
</reference>
<dbReference type="KEGG" id="ffu:CLAFUR5_08863"/>
<gene>
    <name evidence="8" type="ORF">CLAFUR5_08863</name>
</gene>
<name>A0A9Q8UTD6_PASFU</name>
<feature type="region of interest" description="Disordered" evidence="6">
    <location>
        <begin position="1"/>
        <end position="42"/>
    </location>
</feature>
<keyword evidence="4 7" id="KW-1133">Transmembrane helix</keyword>
<feature type="compositionally biased region" description="Basic and acidic residues" evidence="6">
    <location>
        <begin position="1"/>
        <end position="10"/>
    </location>
</feature>
<evidence type="ECO:0000256" key="6">
    <source>
        <dbReference type="SAM" id="MobiDB-lite"/>
    </source>
</evidence>
<accession>A0A9Q8UTD6</accession>
<evidence type="ECO:0000256" key="3">
    <source>
        <dbReference type="ARBA" id="ARBA00022692"/>
    </source>
</evidence>
<organism evidence="8 9">
    <name type="scientific">Passalora fulva</name>
    <name type="common">Tomato leaf mold</name>
    <name type="synonym">Cladosporium fulvum</name>
    <dbReference type="NCBI Taxonomy" id="5499"/>
    <lineage>
        <taxon>Eukaryota</taxon>
        <taxon>Fungi</taxon>
        <taxon>Dikarya</taxon>
        <taxon>Ascomycota</taxon>
        <taxon>Pezizomycotina</taxon>
        <taxon>Dothideomycetes</taxon>
        <taxon>Dothideomycetidae</taxon>
        <taxon>Mycosphaerellales</taxon>
        <taxon>Mycosphaerellaceae</taxon>
        <taxon>Fulvia</taxon>
    </lineage>
</organism>
<dbReference type="Gene3D" id="1.20.1740.10">
    <property type="entry name" value="Amino acid/polyamine transporter I"/>
    <property type="match status" value="1"/>
</dbReference>